<gene>
    <name evidence="7 9" type="ORF">BDZ99DRAFT_213238</name>
</gene>
<proteinExistence type="predicted"/>
<evidence type="ECO:0000256" key="2">
    <source>
        <dbReference type="ARBA" id="ARBA00022771"/>
    </source>
</evidence>
<dbReference type="Pfam" id="PF13639">
    <property type="entry name" value="zf-RING_2"/>
    <property type="match status" value="1"/>
</dbReference>
<evidence type="ECO:0000256" key="3">
    <source>
        <dbReference type="ARBA" id="ARBA00022833"/>
    </source>
</evidence>
<dbReference type="RefSeq" id="XP_033568760.1">
    <property type="nucleotide sequence ID" value="XM_033713371.1"/>
</dbReference>
<evidence type="ECO:0000313" key="9">
    <source>
        <dbReference type="RefSeq" id="XP_033568760.1"/>
    </source>
</evidence>
<reference evidence="9" key="2">
    <citation type="submission" date="2020-04" db="EMBL/GenBank/DDBJ databases">
        <authorList>
            <consortium name="NCBI Genome Project"/>
        </authorList>
    </citation>
    <scope>NUCLEOTIDE SEQUENCE</scope>
    <source>
        <strain evidence="9">CBS 304.34</strain>
    </source>
</reference>
<feature type="domain" description="RING-type" evidence="6">
    <location>
        <begin position="33"/>
        <end position="80"/>
    </location>
</feature>
<name>A0A6A6XZ01_9PEZI</name>
<dbReference type="Proteomes" id="UP000504636">
    <property type="component" value="Unplaced"/>
</dbReference>
<organism evidence="7">
    <name type="scientific">Mytilinidion resinicola</name>
    <dbReference type="NCBI Taxonomy" id="574789"/>
    <lineage>
        <taxon>Eukaryota</taxon>
        <taxon>Fungi</taxon>
        <taxon>Dikarya</taxon>
        <taxon>Ascomycota</taxon>
        <taxon>Pezizomycotina</taxon>
        <taxon>Dothideomycetes</taxon>
        <taxon>Pleosporomycetidae</taxon>
        <taxon>Mytilinidiales</taxon>
        <taxon>Mytilinidiaceae</taxon>
        <taxon>Mytilinidion</taxon>
    </lineage>
</organism>
<reference evidence="7 9" key="1">
    <citation type="journal article" date="2020" name="Stud. Mycol.">
        <title>101 Dothideomycetes genomes: a test case for predicting lifestyles and emergence of pathogens.</title>
        <authorList>
            <person name="Haridas S."/>
            <person name="Albert R."/>
            <person name="Binder M."/>
            <person name="Bloem J."/>
            <person name="Labutti K."/>
            <person name="Salamov A."/>
            <person name="Andreopoulos B."/>
            <person name="Baker S."/>
            <person name="Barry K."/>
            <person name="Bills G."/>
            <person name="Bluhm B."/>
            <person name="Cannon C."/>
            <person name="Castanera R."/>
            <person name="Culley D."/>
            <person name="Daum C."/>
            <person name="Ezra D."/>
            <person name="Gonzalez J."/>
            <person name="Henrissat B."/>
            <person name="Kuo A."/>
            <person name="Liang C."/>
            <person name="Lipzen A."/>
            <person name="Lutzoni F."/>
            <person name="Magnuson J."/>
            <person name="Mondo S."/>
            <person name="Nolan M."/>
            <person name="Ohm R."/>
            <person name="Pangilinan J."/>
            <person name="Park H.-J."/>
            <person name="Ramirez L."/>
            <person name="Alfaro M."/>
            <person name="Sun H."/>
            <person name="Tritt A."/>
            <person name="Yoshinaga Y."/>
            <person name="Zwiers L.-H."/>
            <person name="Turgeon B."/>
            <person name="Goodwin S."/>
            <person name="Spatafora J."/>
            <person name="Crous P."/>
            <person name="Grigoriev I."/>
        </authorList>
    </citation>
    <scope>NUCLEOTIDE SEQUENCE</scope>
    <source>
        <strain evidence="7 9">CBS 304.34</strain>
    </source>
</reference>
<dbReference type="OrthoDB" id="3946702at2759"/>
<evidence type="ECO:0000259" key="6">
    <source>
        <dbReference type="PROSITE" id="PS50089"/>
    </source>
</evidence>
<dbReference type="GO" id="GO:0008270">
    <property type="term" value="F:zinc ion binding"/>
    <property type="evidence" value="ECO:0007669"/>
    <property type="project" value="UniProtKB-KW"/>
</dbReference>
<dbReference type="PANTHER" id="PTHR45969:SF69">
    <property type="entry name" value="FINGER DOMAIN PROTEIN, PUTATIVE (AFU_ORTHOLOGUE AFUA_3G12190)-RELATED"/>
    <property type="match status" value="1"/>
</dbReference>
<accession>A0A6A6XZ01</accession>
<dbReference type="GO" id="GO:0061630">
    <property type="term" value="F:ubiquitin protein ligase activity"/>
    <property type="evidence" value="ECO:0007669"/>
    <property type="project" value="TreeGrafter"/>
</dbReference>
<dbReference type="GeneID" id="54454264"/>
<keyword evidence="1" id="KW-0479">Metal-binding</keyword>
<reference evidence="9" key="3">
    <citation type="submission" date="2025-04" db="UniProtKB">
        <authorList>
            <consortium name="RefSeq"/>
        </authorList>
    </citation>
    <scope>IDENTIFICATION</scope>
    <source>
        <strain evidence="9">CBS 304.34</strain>
    </source>
</reference>
<evidence type="ECO:0000313" key="7">
    <source>
        <dbReference type="EMBL" id="KAF2801796.1"/>
    </source>
</evidence>
<keyword evidence="8" id="KW-1185">Reference proteome</keyword>
<evidence type="ECO:0000256" key="1">
    <source>
        <dbReference type="ARBA" id="ARBA00022723"/>
    </source>
</evidence>
<evidence type="ECO:0000256" key="4">
    <source>
        <dbReference type="PROSITE-ProRule" id="PRU00175"/>
    </source>
</evidence>
<keyword evidence="2 4" id="KW-0863">Zinc-finger</keyword>
<dbReference type="InterPro" id="IPR001841">
    <property type="entry name" value="Znf_RING"/>
</dbReference>
<sequence length="268" mass="30306">MVSTIPSTCADFIVNNLTAVNTSHVGRETVEACPICKEIFSAENPPVQVTNNVNCSHIFGRACLIRWVSINGKNACPVCRAKLYGRKERKYWIPNPIWTQPGLGRLYTDVWTHLTPAEDGDRFLAAIQEPGGSFRDTIRNDEELERVTSELGLINGWAQPMREGGLEQEEHSREREEGELLRFSERALAMDREPRRDGFLGLQYSAFLVTRSEHEGGPRHDRGEDRQANNDNHGEFAEAVQVQLDLRGPEDFMRNRLAARSAARPNSF</sequence>
<evidence type="ECO:0000256" key="5">
    <source>
        <dbReference type="SAM" id="MobiDB-lite"/>
    </source>
</evidence>
<feature type="region of interest" description="Disordered" evidence="5">
    <location>
        <begin position="211"/>
        <end position="231"/>
    </location>
</feature>
<dbReference type="Gene3D" id="3.30.40.10">
    <property type="entry name" value="Zinc/RING finger domain, C3HC4 (zinc finger)"/>
    <property type="match status" value="1"/>
</dbReference>
<dbReference type="AlphaFoldDB" id="A0A6A6XZ01"/>
<dbReference type="EMBL" id="MU003727">
    <property type="protein sequence ID" value="KAF2801796.1"/>
    <property type="molecule type" value="Genomic_DNA"/>
</dbReference>
<dbReference type="PROSITE" id="PS50089">
    <property type="entry name" value="ZF_RING_2"/>
    <property type="match status" value="1"/>
</dbReference>
<dbReference type="SUPFAM" id="SSF57850">
    <property type="entry name" value="RING/U-box"/>
    <property type="match status" value="1"/>
</dbReference>
<keyword evidence="3" id="KW-0862">Zinc</keyword>
<evidence type="ECO:0000313" key="8">
    <source>
        <dbReference type="Proteomes" id="UP000504636"/>
    </source>
</evidence>
<dbReference type="PANTHER" id="PTHR45969">
    <property type="entry name" value="RING ZINC FINGER PROTEIN-RELATED"/>
    <property type="match status" value="1"/>
</dbReference>
<protein>
    <recommendedName>
        <fullName evidence="6">RING-type domain-containing protein</fullName>
    </recommendedName>
</protein>
<dbReference type="GO" id="GO:0016567">
    <property type="term" value="P:protein ubiquitination"/>
    <property type="evidence" value="ECO:0007669"/>
    <property type="project" value="TreeGrafter"/>
</dbReference>
<dbReference type="InterPro" id="IPR013083">
    <property type="entry name" value="Znf_RING/FYVE/PHD"/>
</dbReference>